<organism evidence="3 4">
    <name type="scientific">Flavilitoribacter nigricans (strain ATCC 23147 / DSM 23189 / NBRC 102662 / NCIMB 1420 / SS-2)</name>
    <name type="common">Lewinella nigricans</name>
    <dbReference type="NCBI Taxonomy" id="1122177"/>
    <lineage>
        <taxon>Bacteria</taxon>
        <taxon>Pseudomonadati</taxon>
        <taxon>Bacteroidota</taxon>
        <taxon>Saprospiria</taxon>
        <taxon>Saprospirales</taxon>
        <taxon>Lewinellaceae</taxon>
        <taxon>Flavilitoribacter</taxon>
    </lineage>
</organism>
<dbReference type="GO" id="GO:0000155">
    <property type="term" value="F:phosphorelay sensor kinase activity"/>
    <property type="evidence" value="ECO:0007669"/>
    <property type="project" value="InterPro"/>
</dbReference>
<protein>
    <submittedName>
        <fullName evidence="3">Sensor histidine kinase</fullName>
    </submittedName>
</protein>
<feature type="transmembrane region" description="Helical" evidence="1">
    <location>
        <begin position="49"/>
        <end position="66"/>
    </location>
</feature>
<evidence type="ECO:0000256" key="1">
    <source>
        <dbReference type="SAM" id="Phobius"/>
    </source>
</evidence>
<dbReference type="OrthoDB" id="9792992at2"/>
<dbReference type="PANTHER" id="PTHR34220:SF7">
    <property type="entry name" value="SENSOR HISTIDINE KINASE YPDA"/>
    <property type="match status" value="1"/>
</dbReference>
<accession>A0A2D0NJI1</accession>
<keyword evidence="4" id="KW-1185">Reference proteome</keyword>
<dbReference type="InterPro" id="IPR050640">
    <property type="entry name" value="Bact_2-comp_sensor_kinase"/>
</dbReference>
<comment type="caution">
    <text evidence="3">The sequence shown here is derived from an EMBL/GenBank/DDBJ whole genome shotgun (WGS) entry which is preliminary data.</text>
</comment>
<sequence>MESFAQKHKKVLFHIAFWCVYASFFFYQITFTRAGEELNWSRIFKDFTFHMAAMMAISYLNYFYFLPRLLKHKNFGRYALEFIPVFLVLAYLVVLIKQSILSQHFFSKHIYSTRFTVNVMISALFLVVFVGLLKFVEDWFELEARKKELENESLTSELRFLKAQINPHFLFNTLNNLYYLAYTKSQNTTEVISKLSQMMRYMLYDSNHPEVPLSKEIEYMQNYISLEQLRLGNHVPIEFAIQGDVSGVKIAPLVLITFLENAFKHGVSNSDADSWINITIQVRDRQCYYRVENSKIPESGKTVKEKSGIGLSNVKRRLQLSYPDNYRLEIQDLEDRYAVELKIDLA</sequence>
<keyword evidence="3" id="KW-0418">Kinase</keyword>
<dbReference type="AlphaFoldDB" id="A0A2D0NJI1"/>
<proteinExistence type="predicted"/>
<reference evidence="3 4" key="1">
    <citation type="submission" date="2017-10" db="EMBL/GenBank/DDBJ databases">
        <title>The draft genome sequence of Lewinella nigricans NBRC 102662.</title>
        <authorList>
            <person name="Wang K."/>
        </authorList>
    </citation>
    <scope>NUCLEOTIDE SEQUENCE [LARGE SCALE GENOMIC DNA]</scope>
    <source>
        <strain evidence="3 4">NBRC 102662</strain>
    </source>
</reference>
<keyword evidence="3" id="KW-0808">Transferase</keyword>
<keyword evidence="1" id="KW-0472">Membrane</keyword>
<dbReference type="GO" id="GO:0016020">
    <property type="term" value="C:membrane"/>
    <property type="evidence" value="ECO:0007669"/>
    <property type="project" value="InterPro"/>
</dbReference>
<evidence type="ECO:0000313" key="4">
    <source>
        <dbReference type="Proteomes" id="UP000223913"/>
    </source>
</evidence>
<feature type="transmembrane region" description="Helical" evidence="1">
    <location>
        <begin position="12"/>
        <end position="29"/>
    </location>
</feature>
<dbReference type="RefSeq" id="WP_099147951.1">
    <property type="nucleotide sequence ID" value="NZ_PDUD01000001.1"/>
</dbReference>
<dbReference type="SUPFAM" id="SSF55874">
    <property type="entry name" value="ATPase domain of HSP90 chaperone/DNA topoisomerase II/histidine kinase"/>
    <property type="match status" value="1"/>
</dbReference>
<feature type="transmembrane region" description="Helical" evidence="1">
    <location>
        <begin position="78"/>
        <end position="96"/>
    </location>
</feature>
<gene>
    <name evidence="3" type="ORF">CRP01_00150</name>
</gene>
<dbReference type="Pfam" id="PF06580">
    <property type="entry name" value="His_kinase"/>
    <property type="match status" value="1"/>
</dbReference>
<dbReference type="Proteomes" id="UP000223913">
    <property type="component" value="Unassembled WGS sequence"/>
</dbReference>
<dbReference type="InterPro" id="IPR010559">
    <property type="entry name" value="Sig_transdc_His_kin_internal"/>
</dbReference>
<keyword evidence="1" id="KW-1133">Transmembrane helix</keyword>
<dbReference type="InterPro" id="IPR036890">
    <property type="entry name" value="HATPase_C_sf"/>
</dbReference>
<evidence type="ECO:0000259" key="2">
    <source>
        <dbReference type="Pfam" id="PF06580"/>
    </source>
</evidence>
<feature type="domain" description="Signal transduction histidine kinase internal region" evidence="2">
    <location>
        <begin position="156"/>
        <end position="234"/>
    </location>
</feature>
<feature type="transmembrane region" description="Helical" evidence="1">
    <location>
        <begin position="116"/>
        <end position="136"/>
    </location>
</feature>
<dbReference type="PANTHER" id="PTHR34220">
    <property type="entry name" value="SENSOR HISTIDINE KINASE YPDA"/>
    <property type="match status" value="1"/>
</dbReference>
<name>A0A2D0NJI1_FLAN2</name>
<dbReference type="Gene3D" id="3.30.565.10">
    <property type="entry name" value="Histidine kinase-like ATPase, C-terminal domain"/>
    <property type="match status" value="1"/>
</dbReference>
<keyword evidence="1" id="KW-0812">Transmembrane</keyword>
<dbReference type="EMBL" id="PDUD01000001">
    <property type="protein sequence ID" value="PHN08359.1"/>
    <property type="molecule type" value="Genomic_DNA"/>
</dbReference>
<evidence type="ECO:0000313" key="3">
    <source>
        <dbReference type="EMBL" id="PHN08359.1"/>
    </source>
</evidence>